<dbReference type="Pfam" id="PF01370">
    <property type="entry name" value="Epimerase"/>
    <property type="match status" value="1"/>
</dbReference>
<accession>A0ABW0VW01</accession>
<evidence type="ECO:0000313" key="2">
    <source>
        <dbReference type="EMBL" id="MFC5650068.1"/>
    </source>
</evidence>
<dbReference type="Proteomes" id="UP001596047">
    <property type="component" value="Unassembled WGS sequence"/>
</dbReference>
<dbReference type="EMBL" id="JBHSOW010000044">
    <property type="protein sequence ID" value="MFC5650068.1"/>
    <property type="molecule type" value="Genomic_DNA"/>
</dbReference>
<dbReference type="InterPro" id="IPR050177">
    <property type="entry name" value="Lipid_A_modif_metabolic_enz"/>
</dbReference>
<dbReference type="InterPro" id="IPR036291">
    <property type="entry name" value="NAD(P)-bd_dom_sf"/>
</dbReference>
<evidence type="ECO:0000259" key="1">
    <source>
        <dbReference type="Pfam" id="PF01370"/>
    </source>
</evidence>
<dbReference type="PANTHER" id="PTHR43245:SF13">
    <property type="entry name" value="UDP-D-APIOSE_UDP-D-XYLOSE SYNTHASE 2"/>
    <property type="match status" value="1"/>
</dbReference>
<gene>
    <name evidence="2" type="ORF">ACFPYJ_13240</name>
</gene>
<sequence length="293" mass="32843">MVQKVLILGGTRFFGKKLVERFIRHQAEVTIVTRGLTEDSFGDAVRRLHVDRTDADALREALGSEAYDLVYDNICYMPETAEEAVRLFENRTGKYIVTSSVSVYPFDEERISEAAFDPYSYALPDPAPATIDYGEGKRLVEAVLFRHASFPAAAVRFPIVLGHDDYTRRLHFHVEHVQNGEPMGIPNLDAKISFIDADEAADFLFWLGQSTVTGPVNACSDGETTPGQLLSWIEQATGKKAVVRSETEAINRSPFGIPASWYFDNAKAQKEGFEFRQLNEWMPKLIREIAAAD</sequence>
<feature type="domain" description="NAD-dependent epimerase/dehydratase" evidence="1">
    <location>
        <begin position="5"/>
        <end position="212"/>
    </location>
</feature>
<dbReference type="RefSeq" id="WP_379188620.1">
    <property type="nucleotide sequence ID" value="NZ_JBHSOW010000044.1"/>
</dbReference>
<name>A0ABW0VW01_9BACL</name>
<dbReference type="Gene3D" id="3.40.50.720">
    <property type="entry name" value="NAD(P)-binding Rossmann-like Domain"/>
    <property type="match status" value="1"/>
</dbReference>
<reference evidence="3" key="1">
    <citation type="journal article" date="2019" name="Int. J. Syst. Evol. Microbiol.">
        <title>The Global Catalogue of Microorganisms (GCM) 10K type strain sequencing project: providing services to taxonomists for standard genome sequencing and annotation.</title>
        <authorList>
            <consortium name="The Broad Institute Genomics Platform"/>
            <consortium name="The Broad Institute Genome Sequencing Center for Infectious Disease"/>
            <person name="Wu L."/>
            <person name="Ma J."/>
        </authorList>
    </citation>
    <scope>NUCLEOTIDE SEQUENCE [LARGE SCALE GENOMIC DNA]</scope>
    <source>
        <strain evidence="3">CGMCC 1.3240</strain>
    </source>
</reference>
<evidence type="ECO:0000313" key="3">
    <source>
        <dbReference type="Proteomes" id="UP001596047"/>
    </source>
</evidence>
<dbReference type="SUPFAM" id="SSF51735">
    <property type="entry name" value="NAD(P)-binding Rossmann-fold domains"/>
    <property type="match status" value="1"/>
</dbReference>
<organism evidence="2 3">
    <name type="scientific">Paenibacillus solisilvae</name>
    <dbReference type="NCBI Taxonomy" id="2486751"/>
    <lineage>
        <taxon>Bacteria</taxon>
        <taxon>Bacillati</taxon>
        <taxon>Bacillota</taxon>
        <taxon>Bacilli</taxon>
        <taxon>Bacillales</taxon>
        <taxon>Paenibacillaceae</taxon>
        <taxon>Paenibacillus</taxon>
    </lineage>
</organism>
<dbReference type="PANTHER" id="PTHR43245">
    <property type="entry name" value="BIFUNCTIONAL POLYMYXIN RESISTANCE PROTEIN ARNA"/>
    <property type="match status" value="1"/>
</dbReference>
<proteinExistence type="predicted"/>
<dbReference type="InterPro" id="IPR001509">
    <property type="entry name" value="Epimerase_deHydtase"/>
</dbReference>
<keyword evidence="3" id="KW-1185">Reference proteome</keyword>
<protein>
    <submittedName>
        <fullName evidence="2">NAD-dependent epimerase/dehydratase family protein</fullName>
    </submittedName>
</protein>
<comment type="caution">
    <text evidence="2">The sequence shown here is derived from an EMBL/GenBank/DDBJ whole genome shotgun (WGS) entry which is preliminary data.</text>
</comment>